<accession>A0A6J6Q5T4</accession>
<dbReference type="EMBL" id="CAFBOQ010000027">
    <property type="protein sequence ID" value="CAB4988476.1"/>
    <property type="molecule type" value="Genomic_DNA"/>
</dbReference>
<organism evidence="1">
    <name type="scientific">freshwater metagenome</name>
    <dbReference type="NCBI Taxonomy" id="449393"/>
    <lineage>
        <taxon>unclassified sequences</taxon>
        <taxon>metagenomes</taxon>
        <taxon>ecological metagenomes</taxon>
    </lineage>
</organism>
<sequence length="48" mass="4864">MPVPIALPAIEVPPPRSVTGILDSFAIESAEMISAESLGITISAGGTR</sequence>
<dbReference type="AlphaFoldDB" id="A0A6J6Q5T4"/>
<dbReference type="EMBL" id="CAEZYA010000023">
    <property type="protein sequence ID" value="CAB4706389.1"/>
    <property type="molecule type" value="Genomic_DNA"/>
</dbReference>
<evidence type="ECO:0000313" key="2">
    <source>
        <dbReference type="EMBL" id="CAB4988476.1"/>
    </source>
</evidence>
<reference evidence="1" key="1">
    <citation type="submission" date="2020-05" db="EMBL/GenBank/DDBJ databases">
        <authorList>
            <person name="Chiriac C."/>
            <person name="Salcher M."/>
            <person name="Ghai R."/>
            <person name="Kavagutti S V."/>
        </authorList>
    </citation>
    <scope>NUCLEOTIDE SEQUENCE</scope>
</reference>
<evidence type="ECO:0000313" key="1">
    <source>
        <dbReference type="EMBL" id="CAB4706389.1"/>
    </source>
</evidence>
<proteinExistence type="predicted"/>
<protein>
    <submittedName>
        <fullName evidence="1">Unannotated protein</fullName>
    </submittedName>
</protein>
<name>A0A6J6Q5T4_9ZZZZ</name>
<gene>
    <name evidence="1" type="ORF">UFOPK2627_00783</name>
    <name evidence="2" type="ORF">UFOPK3990_00922</name>
</gene>